<accession>A0ABY4TVV5</accession>
<organism evidence="1 2">
    <name type="scientific">Sphingomonas donggukensis</name>
    <dbReference type="NCBI Taxonomy" id="2949093"/>
    <lineage>
        <taxon>Bacteria</taxon>
        <taxon>Pseudomonadati</taxon>
        <taxon>Pseudomonadota</taxon>
        <taxon>Alphaproteobacteria</taxon>
        <taxon>Sphingomonadales</taxon>
        <taxon>Sphingomonadaceae</taxon>
        <taxon>Sphingomonas</taxon>
    </lineage>
</organism>
<dbReference type="CDD" id="cd02440">
    <property type="entry name" value="AdoMet_MTases"/>
    <property type="match status" value="1"/>
</dbReference>
<dbReference type="Proteomes" id="UP001055580">
    <property type="component" value="Chromosome"/>
</dbReference>
<dbReference type="PANTHER" id="PTHR43861:SF1">
    <property type="entry name" value="TRANS-ACONITATE 2-METHYLTRANSFERASE"/>
    <property type="match status" value="1"/>
</dbReference>
<dbReference type="GO" id="GO:0008168">
    <property type="term" value="F:methyltransferase activity"/>
    <property type="evidence" value="ECO:0007669"/>
    <property type="project" value="UniProtKB-KW"/>
</dbReference>
<dbReference type="InterPro" id="IPR029063">
    <property type="entry name" value="SAM-dependent_MTases_sf"/>
</dbReference>
<dbReference type="GO" id="GO:0032259">
    <property type="term" value="P:methylation"/>
    <property type="evidence" value="ECO:0007669"/>
    <property type="project" value="UniProtKB-KW"/>
</dbReference>
<keyword evidence="1" id="KW-0808">Transferase</keyword>
<dbReference type="RefSeq" id="WP_250748574.1">
    <property type="nucleotide sequence ID" value="NZ_CP098401.1"/>
</dbReference>
<reference evidence="1" key="1">
    <citation type="submission" date="2022-05" db="EMBL/GenBank/DDBJ databases">
        <title>Sphingomonas sp. strain RMG20 Genome sequencing and assembly.</title>
        <authorList>
            <person name="Kim I."/>
        </authorList>
    </citation>
    <scope>NUCLEOTIDE SEQUENCE</scope>
    <source>
        <strain evidence="1">RMG20</strain>
    </source>
</reference>
<name>A0ABY4TVV5_9SPHN</name>
<dbReference type="SUPFAM" id="SSF53335">
    <property type="entry name" value="S-adenosyl-L-methionine-dependent methyltransferases"/>
    <property type="match status" value="1"/>
</dbReference>
<keyword evidence="2" id="KW-1185">Reference proteome</keyword>
<proteinExistence type="predicted"/>
<protein>
    <submittedName>
        <fullName evidence="1">Methyltransferase domain-containing protein</fullName>
    </submittedName>
</protein>
<dbReference type="PANTHER" id="PTHR43861">
    <property type="entry name" value="TRANS-ACONITATE 2-METHYLTRANSFERASE-RELATED"/>
    <property type="match status" value="1"/>
</dbReference>
<sequence>MNTTDAVDWHTSIAEDFAAGYDRSPRFRERLAVWRGLIARHVHGGDRVLDAGCGAGTFSFEAADRGARVEGIDGSPAMIALCRKRAAASPQADVRFDVALLETLSTRPAGSVDVVMSSSVLEYLPDLEGEVARLARLLPVGGRLLLSLPNAASRYRRIERLAFRLTRRPRYYAHVRSLATEAEMRDIFARCGLEMIETTDYAVPPGPAWLRRALGLDRGGQMLLVAVGRRGVDADATGTP</sequence>
<evidence type="ECO:0000313" key="2">
    <source>
        <dbReference type="Proteomes" id="UP001055580"/>
    </source>
</evidence>
<dbReference type="Pfam" id="PF13489">
    <property type="entry name" value="Methyltransf_23"/>
    <property type="match status" value="1"/>
</dbReference>
<keyword evidence="1" id="KW-0489">Methyltransferase</keyword>
<dbReference type="Gene3D" id="3.40.50.150">
    <property type="entry name" value="Vaccinia Virus protein VP39"/>
    <property type="match status" value="1"/>
</dbReference>
<dbReference type="EMBL" id="CP098401">
    <property type="protein sequence ID" value="URW74458.1"/>
    <property type="molecule type" value="Genomic_DNA"/>
</dbReference>
<evidence type="ECO:0000313" key="1">
    <source>
        <dbReference type="EMBL" id="URW74458.1"/>
    </source>
</evidence>
<gene>
    <name evidence="1" type="ORF">M9980_07630</name>
</gene>